<accession>A0A2K8MGN5</accession>
<evidence type="ECO:0000256" key="1">
    <source>
        <dbReference type="SAM" id="SignalP"/>
    </source>
</evidence>
<sequence length="137" mass="14457">MWRLTLPYFRTMIFSAAAFVGCVAPAVTLSATRSQDAVGAIEIDAQHIEVSGNGHKRTIKCDGRRVDILGSDHVITLTGTCAALDVSGNNNVVTVSIAPKGVLVVAGSDHKIRWRSTGAPRMDLSGVGNDVRRVGAN</sequence>
<dbReference type="InterPro" id="IPR021417">
    <property type="entry name" value="DUF3060"/>
</dbReference>
<feature type="signal peptide" evidence="1">
    <location>
        <begin position="1"/>
        <end position="26"/>
    </location>
</feature>
<organism evidence="2 3">
    <name type="scientific">Sphingomonas psychrotolerans</name>
    <dbReference type="NCBI Taxonomy" id="1327635"/>
    <lineage>
        <taxon>Bacteria</taxon>
        <taxon>Pseudomonadati</taxon>
        <taxon>Pseudomonadota</taxon>
        <taxon>Alphaproteobacteria</taxon>
        <taxon>Sphingomonadales</taxon>
        <taxon>Sphingomonadaceae</taxon>
        <taxon>Sphingomonas</taxon>
    </lineage>
</organism>
<evidence type="ECO:0000313" key="2">
    <source>
        <dbReference type="EMBL" id="ATY33045.1"/>
    </source>
</evidence>
<dbReference type="AlphaFoldDB" id="A0A2K8MGN5"/>
<feature type="chain" id="PRO_5014739372" description="DUF3060 domain-containing protein" evidence="1">
    <location>
        <begin position="27"/>
        <end position="137"/>
    </location>
</feature>
<dbReference type="Pfam" id="PF11259">
    <property type="entry name" value="DUF3060"/>
    <property type="match status" value="1"/>
</dbReference>
<evidence type="ECO:0000313" key="3">
    <source>
        <dbReference type="Proteomes" id="UP000229081"/>
    </source>
</evidence>
<keyword evidence="3" id="KW-1185">Reference proteome</keyword>
<reference evidence="2 3" key="1">
    <citation type="submission" date="2017-11" db="EMBL/GenBank/DDBJ databases">
        <title>Complete genome sequence of Sphingomonas sp. Strain Cra20, a psychrotolerant potential plant growth promoting rhizobacteria.</title>
        <authorList>
            <person name="Luo Y."/>
        </authorList>
    </citation>
    <scope>NUCLEOTIDE SEQUENCE [LARGE SCALE GENOMIC DNA]</scope>
    <source>
        <strain evidence="2 3">Cra20</strain>
    </source>
</reference>
<dbReference type="EMBL" id="CP024923">
    <property type="protein sequence ID" value="ATY33045.1"/>
    <property type="molecule type" value="Genomic_DNA"/>
</dbReference>
<keyword evidence="1" id="KW-0732">Signal</keyword>
<protein>
    <recommendedName>
        <fullName evidence="4">DUF3060 domain-containing protein</fullName>
    </recommendedName>
</protein>
<dbReference type="KEGG" id="sphc:CVN68_14620"/>
<dbReference type="PROSITE" id="PS51257">
    <property type="entry name" value="PROKAR_LIPOPROTEIN"/>
    <property type="match status" value="1"/>
</dbReference>
<proteinExistence type="predicted"/>
<gene>
    <name evidence="2" type="ORF">CVN68_14620</name>
</gene>
<dbReference type="Proteomes" id="UP000229081">
    <property type="component" value="Chromosome"/>
</dbReference>
<evidence type="ECO:0008006" key="4">
    <source>
        <dbReference type="Google" id="ProtNLM"/>
    </source>
</evidence>
<name>A0A2K8MGN5_9SPHN</name>